<dbReference type="AlphaFoldDB" id="A0A376AKR9"/>
<feature type="region of interest" description="Disordered" evidence="1">
    <location>
        <begin position="1"/>
        <end position="50"/>
    </location>
</feature>
<feature type="transmembrane region" description="Helical" evidence="2">
    <location>
        <begin position="153"/>
        <end position="174"/>
    </location>
</feature>
<dbReference type="Proteomes" id="UP000254764">
    <property type="component" value="Unassembled WGS sequence"/>
</dbReference>
<feature type="transmembrane region" description="Helical" evidence="2">
    <location>
        <begin position="240"/>
        <end position="259"/>
    </location>
</feature>
<gene>
    <name evidence="3" type="ORF">RHIZ70_4119</name>
</gene>
<dbReference type="OrthoDB" id="8354544at2"/>
<feature type="transmembrane region" description="Helical" evidence="2">
    <location>
        <begin position="97"/>
        <end position="113"/>
    </location>
</feature>
<name>A0A376AKR9_9HYPH</name>
<evidence type="ECO:0000313" key="3">
    <source>
        <dbReference type="EMBL" id="SSC68411.1"/>
    </source>
</evidence>
<keyword evidence="2" id="KW-0472">Membrane</keyword>
<feature type="transmembrane region" description="Helical" evidence="2">
    <location>
        <begin position="186"/>
        <end position="204"/>
    </location>
</feature>
<feature type="transmembrane region" description="Helical" evidence="2">
    <location>
        <begin position="125"/>
        <end position="146"/>
    </location>
</feature>
<dbReference type="EMBL" id="UEYP01000007">
    <property type="protein sequence ID" value="SSC68411.1"/>
    <property type="molecule type" value="Genomic_DNA"/>
</dbReference>
<keyword evidence="2" id="KW-0812">Transmembrane</keyword>
<organism evidence="3 4">
    <name type="scientific">Ciceribacter selenitireducens ATCC BAA-1503</name>
    <dbReference type="NCBI Taxonomy" id="1336235"/>
    <lineage>
        <taxon>Bacteria</taxon>
        <taxon>Pseudomonadati</taxon>
        <taxon>Pseudomonadota</taxon>
        <taxon>Alphaproteobacteria</taxon>
        <taxon>Hyphomicrobiales</taxon>
        <taxon>Rhizobiaceae</taxon>
        <taxon>Ciceribacter</taxon>
    </lineage>
</organism>
<evidence type="ECO:0000256" key="1">
    <source>
        <dbReference type="SAM" id="MobiDB-lite"/>
    </source>
</evidence>
<feature type="compositionally biased region" description="Basic residues" evidence="1">
    <location>
        <begin position="1"/>
        <end position="15"/>
    </location>
</feature>
<keyword evidence="2" id="KW-1133">Transmembrane helix</keyword>
<sequence>MSKRRQSQRSRPKARVRADGSTANGQRSRPETATPAPKGQAEVKVKTRGAASASGKSAAGAAAASAQSAASAASPADAGNRPDFAAIFANPSFRRSLWLLNAGVIGLLLSQGIPHDYGFLELGALFTFSVYDLALAMLGLALGAAMAETRRDFLAVVGIFLGVLAVMLTFFDPIFRLILSSPLGEVLYLIAPAAVISTGAALWLTGRWRQWAVMLAAAAVAFSFSLFVGLDDLGVGLVDFAFGTVLSALWLVLAPALMLRHFRGPWLKIPSRIVGSWLIVIGVIVLVSLYVPMPLKAPSLPDPSQPDGGAIELLVPEDGSAPTLNGEVLDLDGTVGAPEPTAPAPSTSAEPTPPKS</sequence>
<protein>
    <submittedName>
        <fullName evidence="3">Uncharacterized protein</fullName>
    </submittedName>
</protein>
<keyword evidence="4" id="KW-1185">Reference proteome</keyword>
<evidence type="ECO:0000256" key="2">
    <source>
        <dbReference type="SAM" id="Phobius"/>
    </source>
</evidence>
<feature type="transmembrane region" description="Helical" evidence="2">
    <location>
        <begin position="271"/>
        <end position="291"/>
    </location>
</feature>
<dbReference type="RefSeq" id="WP_115670999.1">
    <property type="nucleotide sequence ID" value="NZ_UEYP01000007.1"/>
</dbReference>
<accession>A0A376AKR9</accession>
<reference evidence="4" key="1">
    <citation type="submission" date="2018-07" db="EMBL/GenBank/DDBJ databases">
        <authorList>
            <person name="Peiro R."/>
            <person name="Begona"/>
            <person name="Cbmso G."/>
            <person name="Lopez M."/>
            <person name="Gonzalez S."/>
        </authorList>
    </citation>
    <scope>NUCLEOTIDE SEQUENCE [LARGE SCALE GENOMIC DNA]</scope>
</reference>
<feature type="transmembrane region" description="Helical" evidence="2">
    <location>
        <begin position="211"/>
        <end position="228"/>
    </location>
</feature>
<evidence type="ECO:0000313" key="4">
    <source>
        <dbReference type="Proteomes" id="UP000254764"/>
    </source>
</evidence>
<feature type="region of interest" description="Disordered" evidence="1">
    <location>
        <begin position="301"/>
        <end position="356"/>
    </location>
</feature>
<proteinExistence type="predicted"/>